<dbReference type="Pfam" id="PF04993">
    <property type="entry name" value="TfoX_N"/>
    <property type="match status" value="1"/>
</dbReference>
<dbReference type="eggNOG" id="COG3070">
    <property type="taxonomic scope" value="Bacteria"/>
</dbReference>
<dbReference type="PATRIC" id="fig|983917.3.peg.486"/>
<dbReference type="Gene3D" id="3.30.1460.30">
    <property type="entry name" value="YgaC/TfoX-N like chaperone"/>
    <property type="match status" value="1"/>
</dbReference>
<proteinExistence type="predicted"/>
<evidence type="ECO:0000313" key="3">
    <source>
        <dbReference type="Proteomes" id="UP000007883"/>
    </source>
</evidence>
<dbReference type="STRING" id="983917.RGE_04940"/>
<dbReference type="RefSeq" id="WP_014426715.1">
    <property type="nucleotide sequence ID" value="NC_017075.1"/>
</dbReference>
<dbReference type="InterPro" id="IPR007076">
    <property type="entry name" value="TfoX_N"/>
</dbReference>
<sequence>MREDPFAQHCRELLAPLGAVRVRRMFGGHGFDIDGLFVALILDEQLYLKTCAATEPDFEAAGGEPFRYQRAGKPMRLGFWTPPAEALDAPEAMRPWAQRALQAALAARAPKPRAPRRR</sequence>
<dbReference type="Proteomes" id="UP000007883">
    <property type="component" value="Chromosome"/>
</dbReference>
<dbReference type="SUPFAM" id="SSF159894">
    <property type="entry name" value="YgaC/TfoX-N like"/>
    <property type="match status" value="1"/>
</dbReference>
<accession>I0HLF2</accession>
<protein>
    <submittedName>
        <fullName evidence="2">TfoX domain protein</fullName>
    </submittedName>
</protein>
<dbReference type="HOGENOM" id="CLU_125849_3_0_4"/>
<evidence type="ECO:0000259" key="1">
    <source>
        <dbReference type="Pfam" id="PF04993"/>
    </source>
</evidence>
<dbReference type="PANTHER" id="PTHR36121:SF1">
    <property type="entry name" value="PROTEIN SXY"/>
    <property type="match status" value="1"/>
</dbReference>
<dbReference type="AlphaFoldDB" id="I0HLF2"/>
<dbReference type="KEGG" id="rge:RGE_04940"/>
<gene>
    <name evidence="2" type="ordered locus">RGE_04940</name>
</gene>
<feature type="domain" description="TfoX N-terminal" evidence="1">
    <location>
        <begin position="12"/>
        <end position="104"/>
    </location>
</feature>
<dbReference type="PANTHER" id="PTHR36121">
    <property type="entry name" value="PROTEIN SXY"/>
    <property type="match status" value="1"/>
</dbReference>
<evidence type="ECO:0000313" key="2">
    <source>
        <dbReference type="EMBL" id="BAL93839.1"/>
    </source>
</evidence>
<dbReference type="InterPro" id="IPR047525">
    <property type="entry name" value="TfoX-like"/>
</dbReference>
<organism evidence="2 3">
    <name type="scientific">Rubrivivax gelatinosus (strain NBRC 100245 / IL144)</name>
    <dbReference type="NCBI Taxonomy" id="983917"/>
    <lineage>
        <taxon>Bacteria</taxon>
        <taxon>Pseudomonadati</taxon>
        <taxon>Pseudomonadota</taxon>
        <taxon>Betaproteobacteria</taxon>
        <taxon>Burkholderiales</taxon>
        <taxon>Sphaerotilaceae</taxon>
        <taxon>Rubrivivax</taxon>
    </lineage>
</organism>
<reference evidence="2 3" key="1">
    <citation type="journal article" date="2012" name="J. Bacteriol.">
        <title>Complete genome sequence of phototrophic betaproteobacterium Rubrivivax gelatinosus IL144.</title>
        <authorList>
            <person name="Nagashima S."/>
            <person name="Kamimura A."/>
            <person name="Shimizu T."/>
            <person name="Nakamura-isaki S."/>
            <person name="Aono E."/>
            <person name="Sakamoto K."/>
            <person name="Ichikawa N."/>
            <person name="Nakazawa H."/>
            <person name="Sekine M."/>
            <person name="Yamazaki S."/>
            <person name="Fujita N."/>
            <person name="Shimada K."/>
            <person name="Hanada S."/>
            <person name="Nagashima K.V.P."/>
        </authorList>
    </citation>
    <scope>NUCLEOTIDE SEQUENCE [LARGE SCALE GENOMIC DNA]</scope>
    <source>
        <strain evidence="3">NBRC 100245 / IL144</strain>
    </source>
</reference>
<keyword evidence="3" id="KW-1185">Reference proteome</keyword>
<dbReference type="EMBL" id="AP012320">
    <property type="protein sequence ID" value="BAL93839.1"/>
    <property type="molecule type" value="Genomic_DNA"/>
</dbReference>
<name>I0HLF2_RUBGI</name>